<reference evidence="1 2" key="1">
    <citation type="submission" date="2023-11" db="EMBL/GenBank/DDBJ databases">
        <authorList>
            <person name="Panchal A.K."/>
            <person name="Meaney J.S."/>
            <person name="Karas B.J."/>
            <person name="diCenzo G.C."/>
        </authorList>
    </citation>
    <scope>NUCLEOTIDE SEQUENCE [LARGE SCALE GENOMIC DNA]</scope>
    <source>
        <strain evidence="1 2">NZP2235</strain>
    </source>
</reference>
<accession>A0ABZ0VP61</accession>
<name>A0ABZ0VP61_9HYPH</name>
<protein>
    <submittedName>
        <fullName evidence="1">Uncharacterized protein</fullName>
    </submittedName>
</protein>
<proteinExistence type="predicted"/>
<evidence type="ECO:0000313" key="2">
    <source>
        <dbReference type="Proteomes" id="UP001322481"/>
    </source>
</evidence>
<evidence type="ECO:0000313" key="1">
    <source>
        <dbReference type="EMBL" id="WQB99230.1"/>
    </source>
</evidence>
<dbReference type="RefSeq" id="WP_322414108.1">
    <property type="nucleotide sequence ID" value="NZ_CP139858.1"/>
</dbReference>
<dbReference type="Proteomes" id="UP001322481">
    <property type="component" value="Chromosome"/>
</dbReference>
<dbReference type="EMBL" id="CP139858">
    <property type="protein sequence ID" value="WQB99230.1"/>
    <property type="molecule type" value="Genomic_DNA"/>
</dbReference>
<organism evidence="1 2">
    <name type="scientific">Mesorhizobium huakuii</name>
    <dbReference type="NCBI Taxonomy" id="28104"/>
    <lineage>
        <taxon>Bacteria</taxon>
        <taxon>Pseudomonadati</taxon>
        <taxon>Pseudomonadota</taxon>
        <taxon>Alphaproteobacteria</taxon>
        <taxon>Hyphomicrobiales</taxon>
        <taxon>Phyllobacteriaceae</taxon>
        <taxon>Mesorhizobium</taxon>
    </lineage>
</organism>
<sequence>MIDDLAESALRKYTNDLMKRSFVSDLPKIQTDIDKFIAEYSDIYPNYIVYARRRGNDIKRMFYLEKMSETEAYELYLDYMNLGFDDLGYEIGVVWWFYKATNDAIKKQEYENHILRVISSNFDSEEIREEVQLMPDLVEKAKVLKNRST</sequence>
<keyword evidence="2" id="KW-1185">Reference proteome</keyword>
<gene>
    <name evidence="1" type="ORF">U0R22_003406</name>
</gene>